<keyword evidence="2" id="KW-0813">Transport</keyword>
<organism evidence="6 7">
    <name type="scientific">Mumia flava</name>
    <dbReference type="NCBI Taxonomy" id="1348852"/>
    <lineage>
        <taxon>Bacteria</taxon>
        <taxon>Bacillati</taxon>
        <taxon>Actinomycetota</taxon>
        <taxon>Actinomycetes</taxon>
        <taxon>Propionibacteriales</taxon>
        <taxon>Nocardioidaceae</taxon>
        <taxon>Mumia</taxon>
    </lineage>
</organism>
<dbReference type="SMART" id="SM00382">
    <property type="entry name" value="AAA"/>
    <property type="match status" value="1"/>
</dbReference>
<dbReference type="InterPro" id="IPR003439">
    <property type="entry name" value="ABC_transporter-like_ATP-bd"/>
</dbReference>
<dbReference type="Pfam" id="PF00005">
    <property type="entry name" value="ABC_tran"/>
    <property type="match status" value="1"/>
</dbReference>
<proteinExistence type="inferred from homology"/>
<evidence type="ECO:0000256" key="1">
    <source>
        <dbReference type="ARBA" id="ARBA00005417"/>
    </source>
</evidence>
<dbReference type="InterPro" id="IPR013563">
    <property type="entry name" value="Oligopep_ABC_C"/>
</dbReference>
<dbReference type="AlphaFoldDB" id="A0A0B2BUG3"/>
<comment type="caution">
    <text evidence="6">The sequence shown here is derived from an EMBL/GenBank/DDBJ whole genome shotgun (WGS) entry which is preliminary data.</text>
</comment>
<dbReference type="Proteomes" id="UP000230842">
    <property type="component" value="Unassembled WGS sequence"/>
</dbReference>
<dbReference type="RefSeq" id="WP_039340746.1">
    <property type="nucleotide sequence ID" value="NZ_PGEZ01000001.1"/>
</dbReference>
<evidence type="ECO:0000313" key="6">
    <source>
        <dbReference type="EMBL" id="PJJ57092.1"/>
    </source>
</evidence>
<sequence>MPESITPEALLELDDVRKVYRVRDDERRGHQELVAVDGLSLRLEAGESVAVVGESGSGKTTVAKMVVGLETPTSGTLRIAGEDWTTGRTSTRDRRRRGGLVQMVFQDPYSSLDRRQRVGDCLAEAVALHGVVGRADRDARVAELLEQVGLTATHAASLPRGLSGGQRQRVAIARALAAEPRLLVLDEAVAALDVSIQAQILTLLADIRDRTGVALLFISHDLAAVRQVCERVVVMQRGAVVEAGAIDDVLAAPADPYTRRLLDSVPRLGWTPRRHQLSTPAPIPTPEGTR</sequence>
<evidence type="ECO:0000256" key="4">
    <source>
        <dbReference type="ARBA" id="ARBA00022840"/>
    </source>
</evidence>
<dbReference type="GO" id="GO:0015833">
    <property type="term" value="P:peptide transport"/>
    <property type="evidence" value="ECO:0007669"/>
    <property type="project" value="InterPro"/>
</dbReference>
<keyword evidence="4" id="KW-0067">ATP-binding</keyword>
<dbReference type="InterPro" id="IPR050319">
    <property type="entry name" value="ABC_transp_ATP-bind"/>
</dbReference>
<dbReference type="GO" id="GO:0055085">
    <property type="term" value="P:transmembrane transport"/>
    <property type="evidence" value="ECO:0007669"/>
    <property type="project" value="UniProtKB-ARBA"/>
</dbReference>
<dbReference type="Pfam" id="PF08352">
    <property type="entry name" value="oligo_HPY"/>
    <property type="match status" value="1"/>
</dbReference>
<evidence type="ECO:0000256" key="3">
    <source>
        <dbReference type="ARBA" id="ARBA00022741"/>
    </source>
</evidence>
<dbReference type="PANTHER" id="PTHR43776">
    <property type="entry name" value="TRANSPORT ATP-BINDING PROTEIN"/>
    <property type="match status" value="1"/>
</dbReference>
<dbReference type="GO" id="GO:0005524">
    <property type="term" value="F:ATP binding"/>
    <property type="evidence" value="ECO:0007669"/>
    <property type="project" value="UniProtKB-KW"/>
</dbReference>
<keyword evidence="7" id="KW-1185">Reference proteome</keyword>
<comment type="similarity">
    <text evidence="1">Belongs to the ABC transporter superfamily.</text>
</comment>
<dbReference type="InterPro" id="IPR027417">
    <property type="entry name" value="P-loop_NTPase"/>
</dbReference>
<protein>
    <submittedName>
        <fullName evidence="6">ABC transporter family protein</fullName>
    </submittedName>
</protein>
<gene>
    <name evidence="6" type="ORF">CLV56_1313</name>
</gene>
<evidence type="ECO:0000313" key="7">
    <source>
        <dbReference type="Proteomes" id="UP000230842"/>
    </source>
</evidence>
<dbReference type="PROSITE" id="PS00211">
    <property type="entry name" value="ABC_TRANSPORTER_1"/>
    <property type="match status" value="1"/>
</dbReference>
<dbReference type="GO" id="GO:0016887">
    <property type="term" value="F:ATP hydrolysis activity"/>
    <property type="evidence" value="ECO:0007669"/>
    <property type="project" value="InterPro"/>
</dbReference>
<evidence type="ECO:0000256" key="2">
    <source>
        <dbReference type="ARBA" id="ARBA00022448"/>
    </source>
</evidence>
<dbReference type="SUPFAM" id="SSF52540">
    <property type="entry name" value="P-loop containing nucleoside triphosphate hydrolases"/>
    <property type="match status" value="1"/>
</dbReference>
<dbReference type="InterPro" id="IPR017871">
    <property type="entry name" value="ABC_transporter-like_CS"/>
</dbReference>
<dbReference type="PROSITE" id="PS50893">
    <property type="entry name" value="ABC_TRANSPORTER_2"/>
    <property type="match status" value="1"/>
</dbReference>
<evidence type="ECO:0000259" key="5">
    <source>
        <dbReference type="PROSITE" id="PS50893"/>
    </source>
</evidence>
<dbReference type="InterPro" id="IPR003593">
    <property type="entry name" value="AAA+_ATPase"/>
</dbReference>
<reference evidence="6 7" key="1">
    <citation type="submission" date="2017-11" db="EMBL/GenBank/DDBJ databases">
        <title>Genomic Encyclopedia of Archaeal and Bacterial Type Strains, Phase II (KMG-II): From Individual Species to Whole Genera.</title>
        <authorList>
            <person name="Goeker M."/>
        </authorList>
    </citation>
    <scope>NUCLEOTIDE SEQUENCE [LARGE SCALE GENOMIC DNA]</scope>
    <source>
        <strain evidence="6 7">DSM 27763</strain>
    </source>
</reference>
<accession>A0A0B2BUG3</accession>
<dbReference type="EMBL" id="PGEZ01000001">
    <property type="protein sequence ID" value="PJJ57092.1"/>
    <property type="molecule type" value="Genomic_DNA"/>
</dbReference>
<dbReference type="OrthoDB" id="5357528at2"/>
<keyword evidence="3" id="KW-0547">Nucleotide-binding</keyword>
<feature type="domain" description="ABC transporter" evidence="5">
    <location>
        <begin position="11"/>
        <end position="262"/>
    </location>
</feature>
<dbReference type="PANTHER" id="PTHR43776:SF7">
    <property type="entry name" value="D,D-DIPEPTIDE TRANSPORT ATP-BINDING PROTEIN DDPF-RELATED"/>
    <property type="match status" value="1"/>
</dbReference>
<dbReference type="Gene3D" id="3.40.50.300">
    <property type="entry name" value="P-loop containing nucleotide triphosphate hydrolases"/>
    <property type="match status" value="1"/>
</dbReference>
<name>A0A0B2BUG3_9ACTN</name>
<dbReference type="CDD" id="cd03257">
    <property type="entry name" value="ABC_NikE_OppD_transporters"/>
    <property type="match status" value="1"/>
</dbReference>